<feature type="transmembrane region" description="Helical" evidence="1">
    <location>
        <begin position="12"/>
        <end position="29"/>
    </location>
</feature>
<keyword evidence="3" id="KW-1185">Reference proteome</keyword>
<sequence length="119" mass="12201">MRLPASRQTSKALGKVALTTVMLAFLLPLTPVQSLALTTGALAVGATGGCLVSIALATAPEHSETIARILVFGGLVVGFGALFFLPTAASYVFLHGALAFLWARALGELAAVWLSGDAY</sequence>
<organism evidence="2 3">
    <name type="scientific">Halovenus aranensis</name>
    <dbReference type="NCBI Taxonomy" id="890420"/>
    <lineage>
        <taxon>Archaea</taxon>
        <taxon>Methanobacteriati</taxon>
        <taxon>Methanobacteriota</taxon>
        <taxon>Stenosarchaea group</taxon>
        <taxon>Halobacteria</taxon>
        <taxon>Halobacteriales</taxon>
        <taxon>Haloarculaceae</taxon>
        <taxon>Halovenus</taxon>
    </lineage>
</organism>
<dbReference type="RefSeq" id="WP_092702771.1">
    <property type="nucleotide sequence ID" value="NZ_FNFC01000009.1"/>
</dbReference>
<dbReference type="EMBL" id="FNFC01000009">
    <property type="protein sequence ID" value="SDJ79794.1"/>
    <property type="molecule type" value="Genomic_DNA"/>
</dbReference>
<accession>A0A1G8WNG0</accession>
<dbReference type="Proteomes" id="UP000198856">
    <property type="component" value="Unassembled WGS sequence"/>
</dbReference>
<dbReference type="AlphaFoldDB" id="A0A1G8WNG0"/>
<keyword evidence="1" id="KW-1133">Transmembrane helix</keyword>
<evidence type="ECO:0000313" key="3">
    <source>
        <dbReference type="Proteomes" id="UP000198856"/>
    </source>
</evidence>
<protein>
    <submittedName>
        <fullName evidence="2">Uncharacterized protein</fullName>
    </submittedName>
</protein>
<name>A0A1G8WNG0_9EURY</name>
<keyword evidence="1" id="KW-0812">Transmembrane</keyword>
<evidence type="ECO:0000256" key="1">
    <source>
        <dbReference type="SAM" id="Phobius"/>
    </source>
</evidence>
<feature type="transmembrane region" description="Helical" evidence="1">
    <location>
        <begin position="66"/>
        <end position="85"/>
    </location>
</feature>
<evidence type="ECO:0000313" key="2">
    <source>
        <dbReference type="EMBL" id="SDJ79794.1"/>
    </source>
</evidence>
<proteinExistence type="predicted"/>
<feature type="transmembrane region" description="Helical" evidence="1">
    <location>
        <begin position="35"/>
        <end position="59"/>
    </location>
</feature>
<keyword evidence="1" id="KW-0472">Membrane</keyword>
<reference evidence="2 3" key="1">
    <citation type="submission" date="2016-10" db="EMBL/GenBank/DDBJ databases">
        <authorList>
            <person name="de Groot N.N."/>
        </authorList>
    </citation>
    <scope>NUCLEOTIDE SEQUENCE [LARGE SCALE GENOMIC DNA]</scope>
    <source>
        <strain evidence="2 3">IBRC-M10015</strain>
    </source>
</reference>
<gene>
    <name evidence="2" type="ORF">SAMN05216226_109120</name>
</gene>